<reference evidence="6 7" key="1">
    <citation type="submission" date="2018-11" db="EMBL/GenBank/DDBJ databases">
        <title>Complete genome sequence of Nocardioides baekrokdamisoli strain KCTC 39748.</title>
        <authorList>
            <person name="Kang S.W."/>
            <person name="Lee K.C."/>
            <person name="Kim K.K."/>
            <person name="Kim J.S."/>
            <person name="Kim D.S."/>
            <person name="Ko S.H."/>
            <person name="Yang S.H."/>
            <person name="Shin Y.K."/>
            <person name="Lee J.S."/>
        </authorList>
    </citation>
    <scope>NUCLEOTIDE SEQUENCE [LARGE SCALE GENOMIC DNA]</scope>
    <source>
        <strain evidence="6 7">KCTC 39748</strain>
    </source>
</reference>
<dbReference type="KEGG" id="nbe:Back2_09740"/>
<protein>
    <submittedName>
        <fullName evidence="6">TetR family transcriptional regulator</fullName>
    </submittedName>
</protein>
<feature type="DNA-binding region" description="H-T-H motif" evidence="4">
    <location>
        <begin position="50"/>
        <end position="69"/>
    </location>
</feature>
<dbReference type="PANTHER" id="PTHR30055:SF234">
    <property type="entry name" value="HTH-TYPE TRANSCRIPTIONAL REGULATOR BETI"/>
    <property type="match status" value="1"/>
</dbReference>
<evidence type="ECO:0000313" key="7">
    <source>
        <dbReference type="Proteomes" id="UP000271573"/>
    </source>
</evidence>
<keyword evidence="2 4" id="KW-0238">DNA-binding</keyword>
<keyword evidence="7" id="KW-1185">Reference proteome</keyword>
<sequence length="228" mass="24938">MPKPTVSKLVPKVPLPSVPGTSRRISASTKRTLIDLAKVLFTENGYASTSLDAIVARAEVTKGALYHHFSGKQALFEAVFEDLEQEAVRIVEQAMKDVRDPWDRAIEGLRSFLGAVQDPSYRRLVIQEGPAVLGYERYREHEERSALVMVQDIIESTIGALGQDLTDDFKATWSRIFMGALSAAGEDVSLSADPEAAASRVEVLIGLIFSGLQNLAPRPQVEDTAKQA</sequence>
<evidence type="ECO:0000256" key="2">
    <source>
        <dbReference type="ARBA" id="ARBA00023125"/>
    </source>
</evidence>
<dbReference type="Pfam" id="PF00440">
    <property type="entry name" value="TetR_N"/>
    <property type="match status" value="1"/>
</dbReference>
<proteinExistence type="predicted"/>
<dbReference type="InterPro" id="IPR050109">
    <property type="entry name" value="HTH-type_TetR-like_transc_reg"/>
</dbReference>
<evidence type="ECO:0000256" key="4">
    <source>
        <dbReference type="PROSITE-ProRule" id="PRU00335"/>
    </source>
</evidence>
<dbReference type="PRINTS" id="PR00455">
    <property type="entry name" value="HTHTETR"/>
</dbReference>
<dbReference type="InterPro" id="IPR049484">
    <property type="entry name" value="Rv0078-like_C"/>
</dbReference>
<dbReference type="InterPro" id="IPR009057">
    <property type="entry name" value="Homeodomain-like_sf"/>
</dbReference>
<dbReference type="EMBL" id="AP019307">
    <property type="protein sequence ID" value="BBH16687.1"/>
    <property type="molecule type" value="Genomic_DNA"/>
</dbReference>
<evidence type="ECO:0000259" key="5">
    <source>
        <dbReference type="PROSITE" id="PS50977"/>
    </source>
</evidence>
<dbReference type="InterPro" id="IPR023772">
    <property type="entry name" value="DNA-bd_HTH_TetR-type_CS"/>
</dbReference>
<dbReference type="GO" id="GO:0000976">
    <property type="term" value="F:transcription cis-regulatory region binding"/>
    <property type="evidence" value="ECO:0007669"/>
    <property type="project" value="TreeGrafter"/>
</dbReference>
<accession>A0A3G9ICM4</accession>
<dbReference type="PROSITE" id="PS50977">
    <property type="entry name" value="HTH_TETR_2"/>
    <property type="match status" value="1"/>
</dbReference>
<name>A0A3G9ICM4_9ACTN</name>
<dbReference type="Gene3D" id="1.10.357.10">
    <property type="entry name" value="Tetracycline Repressor, domain 2"/>
    <property type="match status" value="1"/>
</dbReference>
<dbReference type="GO" id="GO:0003700">
    <property type="term" value="F:DNA-binding transcription factor activity"/>
    <property type="evidence" value="ECO:0007669"/>
    <property type="project" value="TreeGrafter"/>
</dbReference>
<dbReference type="SUPFAM" id="SSF46689">
    <property type="entry name" value="Homeodomain-like"/>
    <property type="match status" value="1"/>
</dbReference>
<dbReference type="OrthoDB" id="9805134at2"/>
<dbReference type="Pfam" id="PF21351">
    <property type="entry name" value="TetR_C_41"/>
    <property type="match status" value="1"/>
</dbReference>
<evidence type="ECO:0000256" key="1">
    <source>
        <dbReference type="ARBA" id="ARBA00023015"/>
    </source>
</evidence>
<dbReference type="Proteomes" id="UP000271573">
    <property type="component" value="Chromosome"/>
</dbReference>
<dbReference type="AlphaFoldDB" id="A0A3G9ICM4"/>
<dbReference type="InterPro" id="IPR001647">
    <property type="entry name" value="HTH_TetR"/>
</dbReference>
<keyword evidence="1" id="KW-0805">Transcription regulation</keyword>
<dbReference type="PROSITE" id="PS01081">
    <property type="entry name" value="HTH_TETR_1"/>
    <property type="match status" value="1"/>
</dbReference>
<feature type="domain" description="HTH tetR-type" evidence="5">
    <location>
        <begin position="27"/>
        <end position="87"/>
    </location>
</feature>
<dbReference type="RefSeq" id="WP_125567273.1">
    <property type="nucleotide sequence ID" value="NZ_AP019307.1"/>
</dbReference>
<gene>
    <name evidence="6" type="ORF">Back2_09740</name>
</gene>
<organism evidence="6 7">
    <name type="scientific">Nocardioides baekrokdamisoli</name>
    <dbReference type="NCBI Taxonomy" id="1804624"/>
    <lineage>
        <taxon>Bacteria</taxon>
        <taxon>Bacillati</taxon>
        <taxon>Actinomycetota</taxon>
        <taxon>Actinomycetes</taxon>
        <taxon>Propionibacteriales</taxon>
        <taxon>Nocardioidaceae</taxon>
        <taxon>Nocardioides</taxon>
    </lineage>
</organism>
<dbReference type="PANTHER" id="PTHR30055">
    <property type="entry name" value="HTH-TYPE TRANSCRIPTIONAL REGULATOR RUTR"/>
    <property type="match status" value="1"/>
</dbReference>
<evidence type="ECO:0000256" key="3">
    <source>
        <dbReference type="ARBA" id="ARBA00023163"/>
    </source>
</evidence>
<keyword evidence="3" id="KW-0804">Transcription</keyword>
<evidence type="ECO:0000313" key="6">
    <source>
        <dbReference type="EMBL" id="BBH16687.1"/>
    </source>
</evidence>